<reference evidence="5 6" key="1">
    <citation type="submission" date="2020-04" db="EMBL/GenBank/DDBJ databases">
        <title>MicrobeNet Type strains.</title>
        <authorList>
            <person name="Nicholson A.C."/>
        </authorList>
    </citation>
    <scope>NUCLEOTIDE SEQUENCE [LARGE SCALE GENOMIC DNA]</scope>
    <source>
        <strain evidence="5 6">ATCC BAA-14</strain>
    </source>
</reference>
<name>A0A846WPZ1_9ACTN</name>
<dbReference type="OMA" id="YLFTGAP"/>
<dbReference type="InterPro" id="IPR012223">
    <property type="entry name" value="TEII"/>
</dbReference>
<dbReference type="PANTHER" id="PTHR11487:SF0">
    <property type="entry name" value="S-ACYL FATTY ACID SYNTHASE THIOESTERASE, MEDIUM CHAIN"/>
    <property type="match status" value="1"/>
</dbReference>
<comment type="caution">
    <text evidence="5">The sequence shown here is derived from an EMBL/GenBank/DDBJ whole genome shotgun (WGS) entry which is preliminary data.</text>
</comment>
<dbReference type="Pfam" id="PF00975">
    <property type="entry name" value="Thioesterase"/>
    <property type="match status" value="1"/>
</dbReference>
<evidence type="ECO:0000259" key="4">
    <source>
        <dbReference type="Pfam" id="PF00975"/>
    </source>
</evidence>
<comment type="similarity">
    <text evidence="1">Belongs to the thioesterase family.</text>
</comment>
<evidence type="ECO:0000313" key="6">
    <source>
        <dbReference type="Proteomes" id="UP000563898"/>
    </source>
</evidence>
<dbReference type="SUPFAM" id="SSF53474">
    <property type="entry name" value="alpha/beta-Hydrolases"/>
    <property type="match status" value="1"/>
</dbReference>
<organism evidence="5 6">
    <name type="scientific">Gordonia polyisoprenivorans</name>
    <dbReference type="NCBI Taxonomy" id="84595"/>
    <lineage>
        <taxon>Bacteria</taxon>
        <taxon>Bacillati</taxon>
        <taxon>Actinomycetota</taxon>
        <taxon>Actinomycetes</taxon>
        <taxon>Mycobacteriales</taxon>
        <taxon>Gordoniaceae</taxon>
        <taxon>Gordonia</taxon>
    </lineage>
</organism>
<dbReference type="AlphaFoldDB" id="A0A846WPZ1"/>
<dbReference type="RefSeq" id="WP_006368371.1">
    <property type="nucleotide sequence ID" value="NZ_NQOE01000001.1"/>
</dbReference>
<protein>
    <recommendedName>
        <fullName evidence="2">Thioesterase TesA</fullName>
    </recommendedName>
</protein>
<evidence type="ECO:0000256" key="3">
    <source>
        <dbReference type="ARBA" id="ARBA00024293"/>
    </source>
</evidence>
<feature type="domain" description="Thioesterase" evidence="4">
    <location>
        <begin position="34"/>
        <end position="259"/>
    </location>
</feature>
<proteinExistence type="inferred from homology"/>
<accession>A0A846WPZ1</accession>
<evidence type="ECO:0000313" key="5">
    <source>
        <dbReference type="EMBL" id="NKY03297.1"/>
    </source>
</evidence>
<dbReference type="PANTHER" id="PTHR11487">
    <property type="entry name" value="THIOESTERASE"/>
    <property type="match status" value="1"/>
</dbReference>
<dbReference type="Proteomes" id="UP000563898">
    <property type="component" value="Unassembled WGS sequence"/>
</dbReference>
<evidence type="ECO:0000256" key="2">
    <source>
        <dbReference type="ARBA" id="ARBA00015007"/>
    </source>
</evidence>
<dbReference type="InterPro" id="IPR001031">
    <property type="entry name" value="Thioesterase"/>
</dbReference>
<dbReference type="InterPro" id="IPR029058">
    <property type="entry name" value="AB_hydrolase_fold"/>
</dbReference>
<dbReference type="EMBL" id="JAAXPC010000009">
    <property type="protein sequence ID" value="NKY03297.1"/>
    <property type="molecule type" value="Genomic_DNA"/>
</dbReference>
<comment type="catalytic activity">
    <reaction evidence="3">
        <text>a fatty acyl-CoA + H2O = a fatty acid + CoA + H(+)</text>
        <dbReference type="Rhea" id="RHEA:16781"/>
        <dbReference type="ChEBI" id="CHEBI:15377"/>
        <dbReference type="ChEBI" id="CHEBI:15378"/>
        <dbReference type="ChEBI" id="CHEBI:28868"/>
        <dbReference type="ChEBI" id="CHEBI:57287"/>
        <dbReference type="ChEBI" id="CHEBI:77636"/>
    </reaction>
</comment>
<sequence>MMSTISHHIEEPPGLWLRPMPDTHRVNRGRAHTRVVMVPHAGAGVSTFTRWGACFPAGLEVLRVQLPGREDVRHAARATSVFAAATTLAGQLLALPEIPTVVYGHSMGAVIAFELTRCLLAAGRSPIHLCVSGRRAPHLPASRPPLHERDDEELLAGLAELSDTWHLLARTPEFLSDALDLVRYDLAMVEQYRYVAGPILEDGGVVPLPVPITVCHGNRDPLVDADEAWSWSAHTASGFAGHTFAGDHFFPQQHRDRLTALFVSPPSTAEPAGS</sequence>
<evidence type="ECO:0000256" key="1">
    <source>
        <dbReference type="ARBA" id="ARBA00007169"/>
    </source>
</evidence>
<dbReference type="Gene3D" id="3.40.50.1820">
    <property type="entry name" value="alpha/beta hydrolase"/>
    <property type="match status" value="1"/>
</dbReference>
<dbReference type="GO" id="GO:0008610">
    <property type="term" value="P:lipid biosynthetic process"/>
    <property type="evidence" value="ECO:0007669"/>
    <property type="project" value="TreeGrafter"/>
</dbReference>
<gene>
    <name evidence="5" type="ORF">HGA05_17140</name>
</gene>